<dbReference type="SUPFAM" id="SSF50729">
    <property type="entry name" value="PH domain-like"/>
    <property type="match status" value="1"/>
</dbReference>
<dbReference type="InterPro" id="IPR001849">
    <property type="entry name" value="PH_domain"/>
</dbReference>
<evidence type="ECO:0000256" key="1">
    <source>
        <dbReference type="SAM" id="MobiDB-lite"/>
    </source>
</evidence>
<dbReference type="InterPro" id="IPR011993">
    <property type="entry name" value="PH-like_dom_sf"/>
</dbReference>
<feature type="domain" description="PH" evidence="2">
    <location>
        <begin position="3"/>
        <end position="99"/>
    </location>
</feature>
<proteinExistence type="predicted"/>
<dbReference type="Gene3D" id="2.30.29.30">
    <property type="entry name" value="Pleckstrin-homology domain (PH domain)/Phosphotyrosine-binding domain (PTB)"/>
    <property type="match status" value="1"/>
</dbReference>
<evidence type="ECO:0000259" key="2">
    <source>
        <dbReference type="PROSITE" id="PS50003"/>
    </source>
</evidence>
<name>A0A7S3PJF5_9STRA</name>
<accession>A0A7S3PJF5</accession>
<dbReference type="SMART" id="SM00233">
    <property type="entry name" value="PH"/>
    <property type="match status" value="1"/>
</dbReference>
<reference evidence="3" key="1">
    <citation type="submission" date="2021-01" db="EMBL/GenBank/DDBJ databases">
        <authorList>
            <person name="Corre E."/>
            <person name="Pelletier E."/>
            <person name="Niang G."/>
            <person name="Scheremetjew M."/>
            <person name="Finn R."/>
            <person name="Kale V."/>
            <person name="Holt S."/>
            <person name="Cochrane G."/>
            <person name="Meng A."/>
            <person name="Brown T."/>
            <person name="Cohen L."/>
        </authorList>
    </citation>
    <scope>NUCLEOTIDE SEQUENCE</scope>
    <source>
        <strain evidence="3">GSBS06</strain>
    </source>
</reference>
<feature type="region of interest" description="Disordered" evidence="1">
    <location>
        <begin position="133"/>
        <end position="157"/>
    </location>
</feature>
<dbReference type="CDD" id="cd00821">
    <property type="entry name" value="PH"/>
    <property type="match status" value="1"/>
</dbReference>
<dbReference type="Pfam" id="PF00169">
    <property type="entry name" value="PH"/>
    <property type="match status" value="1"/>
</dbReference>
<dbReference type="AlphaFoldDB" id="A0A7S3PJF5"/>
<gene>
    <name evidence="3" type="ORF">ASTO00021_LOCUS11432</name>
</gene>
<sequence>MASVKQESFMQMSSGSKWKKKYFILSSDGNLQYGDSKKAKKLYMKLNKNTQISQLPSSELGGDYGFIITTPGTSQTIVLKNKSKGEANKWFIAVRDVINESKQEAGGRGGPPMADIYASSTMRSQKNLRAHGRSFESLGGGGGSEKSLGSGKSGKSGRGIDVDEGWVMKVGKNKNAPDFFVNSKTWEYYKSVEDSRSGKPCVGKALLSLLV</sequence>
<evidence type="ECO:0000313" key="3">
    <source>
        <dbReference type="EMBL" id="CAE0441300.1"/>
    </source>
</evidence>
<dbReference type="EMBL" id="HBIN01015060">
    <property type="protein sequence ID" value="CAE0441300.1"/>
    <property type="molecule type" value="Transcribed_RNA"/>
</dbReference>
<protein>
    <recommendedName>
        <fullName evidence="2">PH domain-containing protein</fullName>
    </recommendedName>
</protein>
<organism evidence="3">
    <name type="scientific">Aplanochytrium stocchinoi</name>
    <dbReference type="NCBI Taxonomy" id="215587"/>
    <lineage>
        <taxon>Eukaryota</taxon>
        <taxon>Sar</taxon>
        <taxon>Stramenopiles</taxon>
        <taxon>Bigyra</taxon>
        <taxon>Labyrinthulomycetes</taxon>
        <taxon>Thraustochytrida</taxon>
        <taxon>Thraustochytriidae</taxon>
        <taxon>Aplanochytrium</taxon>
    </lineage>
</organism>
<dbReference type="PROSITE" id="PS50003">
    <property type="entry name" value="PH_DOMAIN"/>
    <property type="match status" value="1"/>
</dbReference>